<dbReference type="PANTHER" id="PTHR33706">
    <property type="entry name" value="MORN VARIANT REPEAT PROTEIN"/>
    <property type="match status" value="1"/>
</dbReference>
<proteinExistence type="predicted"/>
<comment type="caution">
    <text evidence="1">The sequence shown here is derived from an EMBL/GenBank/DDBJ whole genome shotgun (WGS) entry which is preliminary data.</text>
</comment>
<dbReference type="AlphaFoldDB" id="A0A8S1PZA2"/>
<reference evidence="1" key="1">
    <citation type="submission" date="2021-01" db="EMBL/GenBank/DDBJ databases">
        <authorList>
            <consortium name="Genoscope - CEA"/>
            <person name="William W."/>
        </authorList>
    </citation>
    <scope>NUCLEOTIDE SEQUENCE</scope>
</reference>
<evidence type="ECO:0000313" key="1">
    <source>
        <dbReference type="EMBL" id="CAD8107838.1"/>
    </source>
</evidence>
<organism evidence="1 2">
    <name type="scientific">Paramecium sonneborni</name>
    <dbReference type="NCBI Taxonomy" id="65129"/>
    <lineage>
        <taxon>Eukaryota</taxon>
        <taxon>Sar</taxon>
        <taxon>Alveolata</taxon>
        <taxon>Ciliophora</taxon>
        <taxon>Intramacronucleata</taxon>
        <taxon>Oligohymenophorea</taxon>
        <taxon>Peniculida</taxon>
        <taxon>Parameciidae</taxon>
        <taxon>Paramecium</taxon>
    </lineage>
</organism>
<evidence type="ECO:0000313" key="2">
    <source>
        <dbReference type="Proteomes" id="UP000692954"/>
    </source>
</evidence>
<protein>
    <submittedName>
        <fullName evidence="1">Uncharacterized protein</fullName>
    </submittedName>
</protein>
<name>A0A8S1PZA2_9CILI</name>
<sequence>MIFSNGNLSVLNEQQDSTKIDHIKAQKCWSVIYNTLIENFLTLRRDCQEYQTENKKGVYFQNHNIDQREESLMIKLETQNIEQFKFLIWQGAQNSNKNFIGHWIPFWKGENLCAGGYYNNQGIKIGLWNQLFEYYWDNAQITFYGIYHNGIKVQNWKIVYLNHIIGGGQYNQLSEKQGKWVEIDSNFYNLNKVKLIGEYHKGKKVGLWQIMNNSKIVGLGIFGYNGMKKGRWVELSENFWNCSILIQTGRYQNGKKEGIWSNEFKEDSDNDSSVIGGGEYNQNGLKDGNWIELHENFWNCCQVTYNGNYLYGKKIGKWQTIYADNLVGGGTYNYQGIKIEKWIELFETFQDNQQVFYQGQYQLGIKIGKWEILYHENDLGLQKLGGGDYDNKGRKQGFWVEPYFNFCDQCQIIYVGQYHQSKRIGQWKINFRVNSNEQFLLMQKQNLIFKRGEGFYDQKGRKQGNWVELQENFWNYNQILFLGQYEKGRKIGKWDTSYRNQSDQEFRLMYCYNRIQVEVVIIIIIHQKKDIGQNYFSILMPYCQQFLLEFIQMEQKQGTGTIFIKKNQKQNFINVVEVALIRMVLKQGNGMSYIITLVDFMKQK</sequence>
<accession>A0A8S1PZA2</accession>
<dbReference type="Proteomes" id="UP000692954">
    <property type="component" value="Unassembled WGS sequence"/>
</dbReference>
<keyword evidence="2" id="KW-1185">Reference proteome</keyword>
<dbReference type="EMBL" id="CAJJDN010000089">
    <property type="protein sequence ID" value="CAD8107838.1"/>
    <property type="molecule type" value="Genomic_DNA"/>
</dbReference>
<gene>
    <name evidence="1" type="ORF">PSON_ATCC_30995.1.T0890230</name>
</gene>
<dbReference type="PANTHER" id="PTHR33706:SF1">
    <property type="entry name" value="TPR REPEAT PROTEIN"/>
    <property type="match status" value="1"/>
</dbReference>
<dbReference type="OrthoDB" id="298777at2759"/>